<keyword evidence="1" id="KW-0812">Transmembrane</keyword>
<feature type="transmembrane region" description="Helical" evidence="1">
    <location>
        <begin position="201"/>
        <end position="225"/>
    </location>
</feature>
<dbReference type="RefSeq" id="WP_119437502.1">
    <property type="nucleotide sequence ID" value="NZ_QWGR01000004.1"/>
</dbReference>
<dbReference type="EMBL" id="QWGR01000004">
    <property type="protein sequence ID" value="RIJ48582.1"/>
    <property type="molecule type" value="Genomic_DNA"/>
</dbReference>
<dbReference type="OrthoDB" id="9802842at2"/>
<dbReference type="Gene3D" id="1.20.1300.10">
    <property type="entry name" value="Fumarate reductase/succinate dehydrogenase, transmembrane subunit"/>
    <property type="match status" value="1"/>
</dbReference>
<dbReference type="AlphaFoldDB" id="A0A399T1C6"/>
<organism evidence="2 3">
    <name type="scientific">Maribellus luteus</name>
    <dbReference type="NCBI Taxonomy" id="2305463"/>
    <lineage>
        <taxon>Bacteria</taxon>
        <taxon>Pseudomonadati</taxon>
        <taxon>Bacteroidota</taxon>
        <taxon>Bacteroidia</taxon>
        <taxon>Marinilabiliales</taxon>
        <taxon>Prolixibacteraceae</taxon>
        <taxon>Maribellus</taxon>
    </lineage>
</organism>
<comment type="caution">
    <text evidence="2">The sequence shown here is derived from an EMBL/GenBank/DDBJ whole genome shotgun (WGS) entry which is preliminary data.</text>
</comment>
<keyword evidence="1" id="KW-1133">Transmembrane helix</keyword>
<dbReference type="Proteomes" id="UP000265926">
    <property type="component" value="Unassembled WGS sequence"/>
</dbReference>
<keyword evidence="3" id="KW-1185">Reference proteome</keyword>
<feature type="transmembrane region" description="Helical" evidence="1">
    <location>
        <begin position="102"/>
        <end position="123"/>
    </location>
</feature>
<feature type="transmembrane region" description="Helical" evidence="1">
    <location>
        <begin position="157"/>
        <end position="180"/>
    </location>
</feature>
<evidence type="ECO:0000256" key="1">
    <source>
        <dbReference type="SAM" id="Phobius"/>
    </source>
</evidence>
<sequence length="229" mass="25737">MSKFLTASIGRKFIMSVSGLFLMVFIAVHLGINLLLIFDDSGDLFNQGAHFMATNPLIKVMEPVLGLGFIVHILWSFMLEYQNWKARPVKYAKKNMSGASTWASRNMLVLGGLVLVFLIIHILDFFVKMKFTGHHLLEEVVVKGVHMENAYALVSTAFIQSTALGIFYIIGGILLGVHLSHGFWSSFQTLGLNNKYWLKRWQVIGQIYAVVVALGFAIIPLYFMFGLNN</sequence>
<dbReference type="InterPro" id="IPR034804">
    <property type="entry name" value="SQR/QFR_C/D"/>
</dbReference>
<gene>
    <name evidence="2" type="ORF">D1614_08580</name>
</gene>
<dbReference type="CDD" id="cd03498">
    <property type="entry name" value="SQR_TypeB_2_TM"/>
    <property type="match status" value="1"/>
</dbReference>
<accession>A0A399T1C6</accession>
<dbReference type="InterPro" id="IPR011138">
    <property type="entry name" value="Cytochrome_b-558"/>
</dbReference>
<proteinExistence type="predicted"/>
<evidence type="ECO:0000313" key="2">
    <source>
        <dbReference type="EMBL" id="RIJ48582.1"/>
    </source>
</evidence>
<protein>
    <submittedName>
        <fullName evidence="2">Succinate dehydrogenase</fullName>
    </submittedName>
</protein>
<feature type="transmembrane region" description="Helical" evidence="1">
    <location>
        <begin position="58"/>
        <end position="81"/>
    </location>
</feature>
<dbReference type="GO" id="GO:0016020">
    <property type="term" value="C:membrane"/>
    <property type="evidence" value="ECO:0007669"/>
    <property type="project" value="InterPro"/>
</dbReference>
<keyword evidence="1" id="KW-0472">Membrane</keyword>
<reference evidence="2 3" key="1">
    <citation type="submission" date="2018-08" db="EMBL/GenBank/DDBJ databases">
        <title>Pallidiluteibacterium maritimus gen. nov., sp. nov., isolated from coastal sediment.</title>
        <authorList>
            <person name="Zhou L.Y."/>
        </authorList>
    </citation>
    <scope>NUCLEOTIDE SEQUENCE [LARGE SCALE GENOMIC DNA]</scope>
    <source>
        <strain evidence="2 3">XSD2</strain>
    </source>
</reference>
<dbReference type="SUPFAM" id="SSF81343">
    <property type="entry name" value="Fumarate reductase respiratory complex transmembrane subunits"/>
    <property type="match status" value="1"/>
</dbReference>
<feature type="transmembrane region" description="Helical" evidence="1">
    <location>
        <begin position="12"/>
        <end position="38"/>
    </location>
</feature>
<dbReference type="NCBIfam" id="TIGR02046">
    <property type="entry name" value="sdhC_b558_fam"/>
    <property type="match status" value="1"/>
</dbReference>
<evidence type="ECO:0000313" key="3">
    <source>
        <dbReference type="Proteomes" id="UP000265926"/>
    </source>
</evidence>
<name>A0A399T1C6_9BACT</name>